<evidence type="ECO:0000259" key="9">
    <source>
        <dbReference type="SMART" id="SM00761"/>
    </source>
</evidence>
<keyword evidence="6 7" id="KW-0539">Nucleus</keyword>
<keyword evidence="11" id="KW-1185">Reference proteome</keyword>
<dbReference type="EMBL" id="LGRX02008870">
    <property type="protein sequence ID" value="KAK3272627.1"/>
    <property type="molecule type" value="Genomic_DNA"/>
</dbReference>
<keyword evidence="4" id="KW-0805">Transcription regulation</keyword>
<gene>
    <name evidence="10" type="ORF">CYMTET_19089</name>
</gene>
<keyword evidence="3" id="KW-0677">Repeat</keyword>
<dbReference type="SUPFAM" id="SSF47762">
    <property type="entry name" value="PAH2 domain"/>
    <property type="match status" value="3"/>
</dbReference>
<dbReference type="GO" id="GO:0000785">
    <property type="term" value="C:chromatin"/>
    <property type="evidence" value="ECO:0007669"/>
    <property type="project" value="TreeGrafter"/>
</dbReference>
<dbReference type="InterPro" id="IPR003822">
    <property type="entry name" value="PAH"/>
</dbReference>
<evidence type="ECO:0000313" key="11">
    <source>
        <dbReference type="Proteomes" id="UP001190700"/>
    </source>
</evidence>
<evidence type="ECO:0000256" key="8">
    <source>
        <dbReference type="SAM" id="MobiDB-lite"/>
    </source>
</evidence>
<evidence type="ECO:0000256" key="5">
    <source>
        <dbReference type="ARBA" id="ARBA00023163"/>
    </source>
</evidence>
<evidence type="ECO:0000313" key="10">
    <source>
        <dbReference type="EMBL" id="KAK3272627.1"/>
    </source>
</evidence>
<feature type="compositionally biased region" description="Acidic residues" evidence="8">
    <location>
        <begin position="705"/>
        <end position="720"/>
    </location>
</feature>
<dbReference type="InterPro" id="IPR031693">
    <property type="entry name" value="Sin3_C"/>
</dbReference>
<comment type="caution">
    <text evidence="10">The sequence shown here is derived from an EMBL/GenBank/DDBJ whole genome shotgun (WGS) entry which is preliminary data.</text>
</comment>
<feature type="region of interest" description="Disordered" evidence="8">
    <location>
        <begin position="702"/>
        <end position="807"/>
    </location>
</feature>
<dbReference type="Pfam" id="PF02671">
    <property type="entry name" value="PAH"/>
    <property type="match status" value="3"/>
</dbReference>
<dbReference type="GO" id="GO:0003714">
    <property type="term" value="F:transcription corepressor activity"/>
    <property type="evidence" value="ECO:0007669"/>
    <property type="project" value="InterPro"/>
</dbReference>
<dbReference type="Pfam" id="PF08295">
    <property type="entry name" value="Sin3_corepress"/>
    <property type="match status" value="1"/>
</dbReference>
<feature type="region of interest" description="Disordered" evidence="8">
    <location>
        <begin position="1"/>
        <end position="55"/>
    </location>
</feature>
<dbReference type="Pfam" id="PF16879">
    <property type="entry name" value="Sin3a_C"/>
    <property type="match status" value="1"/>
</dbReference>
<evidence type="ECO:0000256" key="2">
    <source>
        <dbReference type="ARBA" id="ARBA00022491"/>
    </source>
</evidence>
<dbReference type="FunFam" id="1.20.1160.11:FF:000001">
    <property type="entry name" value="Paired amphipathic helix protein Sin3"/>
    <property type="match status" value="1"/>
</dbReference>
<evidence type="ECO:0000256" key="1">
    <source>
        <dbReference type="ARBA" id="ARBA00004123"/>
    </source>
</evidence>
<dbReference type="InterPro" id="IPR039774">
    <property type="entry name" value="Sin3-like"/>
</dbReference>
<dbReference type="PROSITE" id="PS51477">
    <property type="entry name" value="PAH"/>
    <property type="match status" value="3"/>
</dbReference>
<keyword evidence="2" id="KW-0678">Repressor</keyword>
<feature type="compositionally biased region" description="Acidic residues" evidence="8">
    <location>
        <begin position="794"/>
        <end position="807"/>
    </location>
</feature>
<dbReference type="InterPro" id="IPR036600">
    <property type="entry name" value="PAH_sf"/>
</dbReference>
<protein>
    <recommendedName>
        <fullName evidence="9">Histone deacetylase interacting domain-containing protein</fullName>
    </recommendedName>
</protein>
<dbReference type="Proteomes" id="UP001190700">
    <property type="component" value="Unassembled WGS sequence"/>
</dbReference>
<organism evidence="10 11">
    <name type="scientific">Cymbomonas tetramitiformis</name>
    <dbReference type="NCBI Taxonomy" id="36881"/>
    <lineage>
        <taxon>Eukaryota</taxon>
        <taxon>Viridiplantae</taxon>
        <taxon>Chlorophyta</taxon>
        <taxon>Pyramimonadophyceae</taxon>
        <taxon>Pyramimonadales</taxon>
        <taxon>Pyramimonadaceae</taxon>
        <taxon>Cymbomonas</taxon>
    </lineage>
</organism>
<feature type="domain" description="Histone deacetylase interacting" evidence="9">
    <location>
        <begin position="420"/>
        <end position="520"/>
    </location>
</feature>
<proteinExistence type="predicted"/>
<accession>A0AAE0L5J0</accession>
<feature type="region of interest" description="Disordered" evidence="8">
    <location>
        <begin position="275"/>
        <end position="300"/>
    </location>
</feature>
<dbReference type="PANTHER" id="PTHR12346:SF0">
    <property type="entry name" value="SIN3A, ISOFORM G"/>
    <property type="match status" value="1"/>
</dbReference>
<dbReference type="SMART" id="SM00761">
    <property type="entry name" value="HDAC_interact"/>
    <property type="match status" value="1"/>
</dbReference>
<keyword evidence="5" id="KW-0804">Transcription</keyword>
<feature type="compositionally biased region" description="Basic and acidic residues" evidence="8">
    <location>
        <begin position="737"/>
        <end position="754"/>
    </location>
</feature>
<feature type="compositionally biased region" description="Basic and acidic residues" evidence="8">
    <location>
        <begin position="279"/>
        <end position="300"/>
    </location>
</feature>
<feature type="compositionally biased region" description="Acidic residues" evidence="8">
    <location>
        <begin position="756"/>
        <end position="766"/>
    </location>
</feature>
<feature type="compositionally biased region" description="Low complexity" evidence="8">
    <location>
        <begin position="30"/>
        <end position="54"/>
    </location>
</feature>
<dbReference type="InterPro" id="IPR013194">
    <property type="entry name" value="HDAC_interact_dom"/>
</dbReference>
<dbReference type="FunFam" id="1.20.1160.11:FF:000002">
    <property type="entry name" value="Paired amphipathic helix protein SIN3"/>
    <property type="match status" value="1"/>
</dbReference>
<dbReference type="GO" id="GO:0000118">
    <property type="term" value="C:histone deacetylase complex"/>
    <property type="evidence" value="ECO:0007669"/>
    <property type="project" value="TreeGrafter"/>
</dbReference>
<evidence type="ECO:0000256" key="4">
    <source>
        <dbReference type="ARBA" id="ARBA00023015"/>
    </source>
</evidence>
<dbReference type="GO" id="GO:0000122">
    <property type="term" value="P:negative regulation of transcription by RNA polymerase II"/>
    <property type="evidence" value="ECO:0007669"/>
    <property type="project" value="TreeGrafter"/>
</dbReference>
<reference evidence="10 11" key="1">
    <citation type="journal article" date="2015" name="Genome Biol. Evol.">
        <title>Comparative Genomics of a Bacterivorous Green Alga Reveals Evolutionary Causalities and Consequences of Phago-Mixotrophic Mode of Nutrition.</title>
        <authorList>
            <person name="Burns J.A."/>
            <person name="Paasch A."/>
            <person name="Narechania A."/>
            <person name="Kim E."/>
        </authorList>
    </citation>
    <scope>NUCLEOTIDE SEQUENCE [LARGE SCALE GENOMIC DNA]</scope>
    <source>
        <strain evidence="10 11">PLY_AMNH</strain>
    </source>
</reference>
<name>A0AAE0L5J0_9CHLO</name>
<evidence type="ECO:0000256" key="6">
    <source>
        <dbReference type="ARBA" id="ARBA00023242"/>
    </source>
</evidence>
<evidence type="ECO:0000256" key="3">
    <source>
        <dbReference type="ARBA" id="ARBA00022737"/>
    </source>
</evidence>
<dbReference type="Gene3D" id="1.20.1160.11">
    <property type="entry name" value="Paired amphipathic helix"/>
    <property type="match status" value="3"/>
</dbReference>
<evidence type="ECO:0000256" key="7">
    <source>
        <dbReference type="PROSITE-ProRule" id="PRU00810"/>
    </source>
</evidence>
<sequence>MKRPRPEEAGTNANSAKRPAGGASGPQRGPPVNQKPQAQAVAPAAANTAGQPQQSGLTTMDALSYLRDVKDHFKYNKAVYDNFLDIMKEFKARRIVQADVIHQVKELFKGHDNLIIGFNTFVPKGAEIQLTAAERAEHAAERERQERLKAEQAQPAMKEVAAAQPASLPVEATKAGTAGGKRPVEYDQAFNYVNKIRTRFRYDERVYNQFLEILNMYRKGQKTISQVYAEVARLFKDHTDLLEEFTYFLPDNTAPTAGQPAASEALRKQMGINKRKSARRNEEMRKENEGLGEAHVEDRKPPKAANLGKELQFFEKVKTRLRNREAYQDLMKCLNIFNQEIISKSELQGLAYDIIGRFPDLMQGFNEFLLRCEAMDIDLGDSLRGRDAKISQRDLAKVKQVISARERFMSKPISELDLSACERCGPSYRLLPKNFPKPSCSHRNDLCMAVLNDNWVSVTSGSEDYSFKQMRKNQYEESLFRCEDDRFELDMIIETNESTLALLEPMAEKFGNLNPEEKASFRLSEDILSAVHLRCIERIYSDNGSDMRDLVMKNPVVAIPIVIQRLRQKDEEWRKCRDEMNKVWAEVYEKNYHKSLDHRSFYFKQTDKKALSTRGMQSEIREISEKRKREEEGMIIAAAANRRPLCPDLKFPFSDPQVHDDIYKILKLCMAEFSGGSSEQGAKLLSFWRTFIETFLGFPLREPDPVIEDEEEEDEDEEEKEKEKRSEPSEDDAAAELAKDTHDEERQPIEKAEAMDTAEEGEMEMGDSEKRDEGVEALSGAEPEEPMTEREGGEETEGADKEEEDQNMELPAAEEEDDEMAYRGCKPLASVAEVEATSDSAAKIAPRVFYGHDQIYLLFRLHQHLYERIATAHKEASIVQARVDSEHTDPEVPPKNILNTFFVLLYTLLEGNLEPSRYEDECRALLGNNSYVLFTLDKLIFKLIKQLQQVQNDEMSMKLLLLYEYEKSRGSAFRDDVYYSNACVLLNEEICYRVESDADMNLSLQLMESSPDKSELSVGAMDSTFAEYLSAFLQSKSSREDKPGVFLKRSLQQPANKDEPLQDVHIYNGLECKISCNTSKVSYVLDTEDLFHKTRRGRRVKGEVSKKVVAKVERFHQWLEGFQASGGEKLKEKADQE</sequence>
<dbReference type="FunFam" id="1.20.1160.11:FF:000003">
    <property type="entry name" value="Paired amphipathic helix SIN3-like protein"/>
    <property type="match status" value="1"/>
</dbReference>
<dbReference type="PANTHER" id="PTHR12346">
    <property type="entry name" value="SIN3B-RELATED"/>
    <property type="match status" value="1"/>
</dbReference>
<comment type="subcellular location">
    <subcellularLocation>
        <location evidence="1 7">Nucleus</location>
    </subcellularLocation>
</comment>
<dbReference type="AlphaFoldDB" id="A0AAE0L5J0"/>